<dbReference type="GO" id="GO:0008270">
    <property type="term" value="F:zinc ion binding"/>
    <property type="evidence" value="ECO:0007669"/>
    <property type="project" value="InterPro"/>
</dbReference>
<dbReference type="PANTHER" id="PTHR11533">
    <property type="entry name" value="PROTEASE M1 ZINC METALLOPROTEASE"/>
    <property type="match status" value="1"/>
</dbReference>
<comment type="caution">
    <text evidence="4">The sequence shown here is derived from an EMBL/GenBank/DDBJ whole genome shotgun (WGS) entry which is preliminary data.</text>
</comment>
<evidence type="ECO:0000313" key="5">
    <source>
        <dbReference type="Proteomes" id="UP000559626"/>
    </source>
</evidence>
<dbReference type="GO" id="GO:0005737">
    <property type="term" value="C:cytoplasm"/>
    <property type="evidence" value="ECO:0007669"/>
    <property type="project" value="TreeGrafter"/>
</dbReference>
<accession>A0A7Y0AA97</accession>
<feature type="compositionally biased region" description="Basic and acidic residues" evidence="1">
    <location>
        <begin position="797"/>
        <end position="807"/>
    </location>
</feature>
<dbReference type="EMBL" id="JABBGH010000001">
    <property type="protein sequence ID" value="NML63666.1"/>
    <property type="molecule type" value="Genomic_DNA"/>
</dbReference>
<dbReference type="AlphaFoldDB" id="A0A7Y0AA97"/>
<dbReference type="GO" id="GO:0005615">
    <property type="term" value="C:extracellular space"/>
    <property type="evidence" value="ECO:0007669"/>
    <property type="project" value="TreeGrafter"/>
</dbReference>
<gene>
    <name evidence="4" type="ORF">HHL22_00430</name>
</gene>
<keyword evidence="2" id="KW-0732">Signal</keyword>
<dbReference type="Proteomes" id="UP000559626">
    <property type="component" value="Unassembled WGS sequence"/>
</dbReference>
<reference evidence="4 5" key="1">
    <citation type="submission" date="2020-04" db="EMBL/GenBank/DDBJ databases">
        <title>Hymenobacter polaris sp. nov., isolated from Arctic soil.</title>
        <authorList>
            <person name="Dahal R.H."/>
        </authorList>
    </citation>
    <scope>NUCLEOTIDE SEQUENCE [LARGE SCALE GENOMIC DNA]</scope>
    <source>
        <strain evidence="4 5">RP-2-7</strain>
    </source>
</reference>
<dbReference type="RefSeq" id="WP_169529012.1">
    <property type="nucleotide sequence ID" value="NZ_JABBGH010000001.1"/>
</dbReference>
<name>A0A7Y0AA97_9BACT</name>
<organism evidence="4 5">
    <name type="scientific">Hymenobacter polaris</name>
    <dbReference type="NCBI Taxonomy" id="2682546"/>
    <lineage>
        <taxon>Bacteria</taxon>
        <taxon>Pseudomonadati</taxon>
        <taxon>Bacteroidota</taxon>
        <taxon>Cytophagia</taxon>
        <taxon>Cytophagales</taxon>
        <taxon>Hymenobacteraceae</taxon>
        <taxon>Hymenobacter</taxon>
    </lineage>
</organism>
<dbReference type="CDD" id="cd09604">
    <property type="entry name" value="M1_APN_like"/>
    <property type="match status" value="1"/>
</dbReference>
<dbReference type="GO" id="GO:0042277">
    <property type="term" value="F:peptide binding"/>
    <property type="evidence" value="ECO:0007669"/>
    <property type="project" value="TreeGrafter"/>
</dbReference>
<dbReference type="Gene3D" id="1.10.390.10">
    <property type="entry name" value="Neutral Protease Domain 2"/>
    <property type="match status" value="1"/>
</dbReference>
<keyword evidence="5" id="KW-1185">Reference proteome</keyword>
<dbReference type="GO" id="GO:0043171">
    <property type="term" value="P:peptide catabolic process"/>
    <property type="evidence" value="ECO:0007669"/>
    <property type="project" value="TreeGrafter"/>
</dbReference>
<dbReference type="GO" id="GO:0070006">
    <property type="term" value="F:metalloaminopeptidase activity"/>
    <property type="evidence" value="ECO:0007669"/>
    <property type="project" value="TreeGrafter"/>
</dbReference>
<sequence length="819" mass="91835">MRISLLAAGLGLLLAPLAGQAQNTNSGTDKFAQLGPELPTPNEYRTASGAPGPKYWQQRADYNIRVSLDDQKQAITGAETITYTNLSPDVLPYLWVQLDQNILAKNSMTAATQVGAIPTAGPAAGRLSFQELDSQLAVQEFDGGYKIATVTDAGGRPLKYTINHTMMRVDLPTPLRPGQKVAFGVKWSYNINDQLKISERSGYEYFPQDKNYLYEIAQFYPRMAVYSDAVGWQNKQFLGNGEFTLPFGNYRVSITAPADHVVGATGVLQNPDQVLTSAQRQRLAQARGAKKPVLIVSQDEAVKNESSRATGTKTWTFAAQNVRDFAWCSSRKFIWDAMGITEEGKPVLCMSYYPKEGNPLWGQYSTQVVAHTIKTYSHFTIPYEYPVAISVHGPVGGMEYPMICFNGGRPEKDGTYSQDRKYGMISVIIHEVGHNFFPMIVNSDERQWTWMDEGLNSFVQFLTEQAWERNYPSRRGEPRNMVDYMRTDKSLQTPIMTNSESVLQFGNNAYGKPATALNILRETVMGRELFDYAFKTYAQRWAYKHPEPADLFRTMEDASAVDLDWFWRGWFYTVDRCDIALDNVKMYRINTKNPGVENARIRTERQAQPQTITQQRNAKDIPQTLVEQNPDLKDFYNGYDPLAGSAQEQARYQQYVNTLTPEQQKRVGSGLNVYELALRNVGGLVMPVVLQMTYDDGSQEIQTIPAELWRKNNEQVSKLILTPKNVVSFVIDPYQQTADTDLSNNAFPRQSTPTRFELFQQGLAGPAPQNPMQQAGMSSAAPGTPGQPAPMSPLQRQENKPNPDGRQPRPASTNGVGGR</sequence>
<evidence type="ECO:0000256" key="1">
    <source>
        <dbReference type="SAM" id="MobiDB-lite"/>
    </source>
</evidence>
<dbReference type="InterPro" id="IPR014782">
    <property type="entry name" value="Peptidase_M1_dom"/>
</dbReference>
<feature type="chain" id="PRO_5031189511" evidence="2">
    <location>
        <begin position="22"/>
        <end position="819"/>
    </location>
</feature>
<dbReference type="InterPro" id="IPR027268">
    <property type="entry name" value="Peptidase_M4/M1_CTD_sf"/>
</dbReference>
<dbReference type="InterPro" id="IPR050344">
    <property type="entry name" value="Peptidase_M1_aminopeptidases"/>
</dbReference>
<proteinExistence type="predicted"/>
<protein>
    <submittedName>
        <fullName evidence="4">M1 family metallopeptidase</fullName>
    </submittedName>
</protein>
<feature type="compositionally biased region" description="Polar residues" evidence="1">
    <location>
        <begin position="810"/>
        <end position="819"/>
    </location>
</feature>
<evidence type="ECO:0000259" key="3">
    <source>
        <dbReference type="Pfam" id="PF01433"/>
    </source>
</evidence>
<evidence type="ECO:0000256" key="2">
    <source>
        <dbReference type="SAM" id="SignalP"/>
    </source>
</evidence>
<feature type="region of interest" description="Disordered" evidence="1">
    <location>
        <begin position="763"/>
        <end position="819"/>
    </location>
</feature>
<dbReference type="SUPFAM" id="SSF55486">
    <property type="entry name" value="Metalloproteases ('zincins'), catalytic domain"/>
    <property type="match status" value="1"/>
</dbReference>
<evidence type="ECO:0000313" key="4">
    <source>
        <dbReference type="EMBL" id="NML63666.1"/>
    </source>
</evidence>
<dbReference type="PANTHER" id="PTHR11533:SF174">
    <property type="entry name" value="PUROMYCIN-SENSITIVE AMINOPEPTIDASE-RELATED"/>
    <property type="match status" value="1"/>
</dbReference>
<feature type="signal peptide" evidence="2">
    <location>
        <begin position="1"/>
        <end position="21"/>
    </location>
</feature>
<feature type="domain" description="Peptidase M1 membrane alanine aminopeptidase" evidence="3">
    <location>
        <begin position="368"/>
        <end position="570"/>
    </location>
</feature>
<dbReference type="GO" id="GO:0016020">
    <property type="term" value="C:membrane"/>
    <property type="evidence" value="ECO:0007669"/>
    <property type="project" value="TreeGrafter"/>
</dbReference>
<dbReference type="Pfam" id="PF01433">
    <property type="entry name" value="Peptidase_M1"/>
    <property type="match status" value="1"/>
</dbReference>